<protein>
    <recommendedName>
        <fullName evidence="1">DUF6455 domain-containing protein</fullName>
    </recommendedName>
</protein>
<proteinExistence type="predicted"/>
<organism evidence="3 5">
    <name type="scientific">Thalassovita autumnalis</name>
    <dbReference type="NCBI Taxonomy" id="2072972"/>
    <lineage>
        <taxon>Bacteria</taxon>
        <taxon>Pseudomonadati</taxon>
        <taxon>Pseudomonadota</taxon>
        <taxon>Alphaproteobacteria</taxon>
        <taxon>Rhodobacterales</taxon>
        <taxon>Roseobacteraceae</taxon>
        <taxon>Thalassovita</taxon>
    </lineage>
</organism>
<evidence type="ECO:0000259" key="1">
    <source>
        <dbReference type="Pfam" id="PF20056"/>
    </source>
</evidence>
<accession>A0A0P1FU03</accession>
<keyword evidence="4" id="KW-1185">Reference proteome</keyword>
<reference evidence="2 4" key="2">
    <citation type="submission" date="2015-09" db="EMBL/GenBank/DDBJ databases">
        <authorList>
            <person name="Rodrigo-Torres L."/>
            <person name="Arahal D.R."/>
        </authorList>
    </citation>
    <scope>NUCLEOTIDE SEQUENCE [LARGE SCALE GENOMIC DNA]</scope>
    <source>
        <strain evidence="2 4">CECT 5118</strain>
    </source>
</reference>
<dbReference type="EMBL" id="CYSC01000027">
    <property type="protein sequence ID" value="CUH72134.1"/>
    <property type="molecule type" value="Genomic_DNA"/>
</dbReference>
<gene>
    <name evidence="2" type="ORF">TL5118_00261</name>
    <name evidence="3" type="ORF">TL5120_01930</name>
</gene>
<evidence type="ECO:0000313" key="4">
    <source>
        <dbReference type="Proteomes" id="UP000051086"/>
    </source>
</evidence>
<evidence type="ECO:0000313" key="2">
    <source>
        <dbReference type="EMBL" id="CUH62964.1"/>
    </source>
</evidence>
<evidence type="ECO:0000313" key="3">
    <source>
        <dbReference type="EMBL" id="CUH72134.1"/>
    </source>
</evidence>
<dbReference type="RefSeq" id="WP_058243362.1">
    <property type="nucleotide sequence ID" value="NZ_CYSB01000005.1"/>
</dbReference>
<dbReference type="Proteomes" id="UP000051086">
    <property type="component" value="Unassembled WGS sequence"/>
</dbReference>
<dbReference type="Pfam" id="PF20056">
    <property type="entry name" value="DUF6455"/>
    <property type="match status" value="1"/>
</dbReference>
<dbReference type="AlphaFoldDB" id="A0A0P1FU03"/>
<name>A0A0P1FU03_9RHOB</name>
<dbReference type="OrthoDB" id="7961152at2"/>
<dbReference type="InterPro" id="IPR045601">
    <property type="entry name" value="DUF6455"/>
</dbReference>
<sequence length="89" mass="10349">MSFFDRLVRNVDLMPRLAQRLGIDWADRMDHSPYAAAEYRDALMRCAQCSKDGACRAWIERVHQADAAPDYCRNKEMLQRLAKDTEKQG</sequence>
<evidence type="ECO:0000313" key="5">
    <source>
        <dbReference type="Proteomes" id="UP000051887"/>
    </source>
</evidence>
<reference evidence="3 5" key="1">
    <citation type="submission" date="2015-09" db="EMBL/GenBank/DDBJ databases">
        <authorList>
            <consortium name="Swine Surveillance"/>
        </authorList>
    </citation>
    <scope>NUCLEOTIDE SEQUENCE [LARGE SCALE GENOMIC DNA]</scope>
    <source>
        <strain evidence="3 5">5120</strain>
    </source>
</reference>
<feature type="domain" description="DUF6455" evidence="1">
    <location>
        <begin position="1"/>
        <end position="83"/>
    </location>
</feature>
<dbReference type="EMBL" id="CYSB01000005">
    <property type="protein sequence ID" value="CUH62964.1"/>
    <property type="molecule type" value="Genomic_DNA"/>
</dbReference>
<dbReference type="Proteomes" id="UP000051887">
    <property type="component" value="Unassembled WGS sequence"/>
</dbReference>